<feature type="non-terminal residue" evidence="2">
    <location>
        <position position="1"/>
    </location>
</feature>
<organism evidence="2">
    <name type="scientific">Arion vulgaris</name>
    <dbReference type="NCBI Taxonomy" id="1028688"/>
    <lineage>
        <taxon>Eukaryota</taxon>
        <taxon>Metazoa</taxon>
        <taxon>Spiralia</taxon>
        <taxon>Lophotrochozoa</taxon>
        <taxon>Mollusca</taxon>
        <taxon>Gastropoda</taxon>
        <taxon>Heterobranchia</taxon>
        <taxon>Euthyneura</taxon>
        <taxon>Panpulmonata</taxon>
        <taxon>Eupulmonata</taxon>
        <taxon>Stylommatophora</taxon>
        <taxon>Helicina</taxon>
        <taxon>Arionoidea</taxon>
        <taxon>Arionidae</taxon>
        <taxon>Arion</taxon>
    </lineage>
</organism>
<name>A0A0B6Z4W9_9EUPU</name>
<evidence type="ECO:0000256" key="1">
    <source>
        <dbReference type="SAM" id="MobiDB-lite"/>
    </source>
</evidence>
<sequence length="68" mass="7956">KNENVTKRQMKLFQQPSFDEVWDDVKARSKSLSNEDEPADSRRRSLTVDTSKSARKMSLHDEFLPSRT</sequence>
<proteinExistence type="predicted"/>
<feature type="compositionally biased region" description="Basic and acidic residues" evidence="1">
    <location>
        <begin position="58"/>
        <end position="68"/>
    </location>
</feature>
<feature type="non-terminal residue" evidence="2">
    <location>
        <position position="68"/>
    </location>
</feature>
<protein>
    <submittedName>
        <fullName evidence="2">Uncharacterized protein</fullName>
    </submittedName>
</protein>
<gene>
    <name evidence="2" type="primary">ORF48702</name>
</gene>
<dbReference type="EMBL" id="HACG01016698">
    <property type="protein sequence ID" value="CEK63563.1"/>
    <property type="molecule type" value="Transcribed_RNA"/>
</dbReference>
<dbReference type="AlphaFoldDB" id="A0A0B6Z4W9"/>
<accession>A0A0B6Z4W9</accession>
<evidence type="ECO:0000313" key="2">
    <source>
        <dbReference type="EMBL" id="CEK63563.1"/>
    </source>
</evidence>
<reference evidence="2" key="1">
    <citation type="submission" date="2014-12" db="EMBL/GenBank/DDBJ databases">
        <title>Insight into the proteome of Arion vulgaris.</title>
        <authorList>
            <person name="Aradska J."/>
            <person name="Bulat T."/>
            <person name="Smidak R."/>
            <person name="Sarate P."/>
            <person name="Gangsoo J."/>
            <person name="Sialana F."/>
            <person name="Bilban M."/>
            <person name="Lubec G."/>
        </authorList>
    </citation>
    <scope>NUCLEOTIDE SEQUENCE</scope>
    <source>
        <tissue evidence="2">Skin</tissue>
    </source>
</reference>
<feature type="region of interest" description="Disordered" evidence="1">
    <location>
        <begin position="28"/>
        <end position="68"/>
    </location>
</feature>